<reference evidence="2" key="1">
    <citation type="journal article" date="2020" name="Nat. Commun.">
        <title>Large-scale genome sequencing of mycorrhizal fungi provides insights into the early evolution of symbiotic traits.</title>
        <authorList>
            <person name="Miyauchi S."/>
            <person name="Kiss E."/>
            <person name="Kuo A."/>
            <person name="Drula E."/>
            <person name="Kohler A."/>
            <person name="Sanchez-Garcia M."/>
            <person name="Morin E."/>
            <person name="Andreopoulos B."/>
            <person name="Barry K.W."/>
            <person name="Bonito G."/>
            <person name="Buee M."/>
            <person name="Carver A."/>
            <person name="Chen C."/>
            <person name="Cichocki N."/>
            <person name="Clum A."/>
            <person name="Culley D."/>
            <person name="Crous P.W."/>
            <person name="Fauchery L."/>
            <person name="Girlanda M."/>
            <person name="Hayes R.D."/>
            <person name="Keri Z."/>
            <person name="LaButti K."/>
            <person name="Lipzen A."/>
            <person name="Lombard V."/>
            <person name="Magnuson J."/>
            <person name="Maillard F."/>
            <person name="Murat C."/>
            <person name="Nolan M."/>
            <person name="Ohm R.A."/>
            <person name="Pangilinan J."/>
            <person name="Pereira M.F."/>
            <person name="Perotto S."/>
            <person name="Peter M."/>
            <person name="Pfister S."/>
            <person name="Riley R."/>
            <person name="Sitrit Y."/>
            <person name="Stielow J.B."/>
            <person name="Szollosi G."/>
            <person name="Zifcakova L."/>
            <person name="Stursova M."/>
            <person name="Spatafora J.W."/>
            <person name="Tedersoo L."/>
            <person name="Vaario L.M."/>
            <person name="Yamada A."/>
            <person name="Yan M."/>
            <person name="Wang P."/>
            <person name="Xu J."/>
            <person name="Bruns T."/>
            <person name="Baldrian P."/>
            <person name="Vilgalys R."/>
            <person name="Dunand C."/>
            <person name="Henrissat B."/>
            <person name="Grigoriev I.V."/>
            <person name="Hibbett D."/>
            <person name="Nagy L.G."/>
            <person name="Martin F.M."/>
        </authorList>
    </citation>
    <scope>NUCLEOTIDE SEQUENCE</scope>
    <source>
        <strain evidence="2">UP504</strain>
    </source>
</reference>
<keyword evidence="3" id="KW-1185">Reference proteome</keyword>
<dbReference type="Proteomes" id="UP000886523">
    <property type="component" value="Unassembled WGS sequence"/>
</dbReference>
<evidence type="ECO:0000256" key="1">
    <source>
        <dbReference type="SAM" id="MobiDB-lite"/>
    </source>
</evidence>
<name>A0A9P6AXX4_9AGAM</name>
<sequence>MTPLPSQPFLLCPGQSQCLVLFAAPPPEASAKGGVITPSPLLPIPTPSPVNSTLSKYDNRVMVRAKVAANVERLTKKKAATVAAKKLRAKDLAQWAIDCAAWQVMKDGWVKGQGGHCPAKPKQPKARKPILDISEGRGIEAGEQFDSGQIEMQEQGDGGDEDDDGHGHSEEEHMEGDERSDGD</sequence>
<gene>
    <name evidence="2" type="ORF">BS47DRAFT_1458535</name>
</gene>
<proteinExistence type="predicted"/>
<accession>A0A9P6AXX4</accession>
<evidence type="ECO:0000313" key="2">
    <source>
        <dbReference type="EMBL" id="KAF9513390.1"/>
    </source>
</evidence>
<evidence type="ECO:0000313" key="3">
    <source>
        <dbReference type="Proteomes" id="UP000886523"/>
    </source>
</evidence>
<feature type="region of interest" description="Disordered" evidence="1">
    <location>
        <begin position="113"/>
        <end position="183"/>
    </location>
</feature>
<feature type="compositionally biased region" description="Basic and acidic residues" evidence="1">
    <location>
        <begin position="165"/>
        <end position="183"/>
    </location>
</feature>
<dbReference type="EMBL" id="MU128973">
    <property type="protein sequence ID" value="KAF9513390.1"/>
    <property type="molecule type" value="Genomic_DNA"/>
</dbReference>
<dbReference type="AlphaFoldDB" id="A0A9P6AXX4"/>
<comment type="caution">
    <text evidence="2">The sequence shown here is derived from an EMBL/GenBank/DDBJ whole genome shotgun (WGS) entry which is preliminary data.</text>
</comment>
<organism evidence="2 3">
    <name type="scientific">Hydnum rufescens UP504</name>
    <dbReference type="NCBI Taxonomy" id="1448309"/>
    <lineage>
        <taxon>Eukaryota</taxon>
        <taxon>Fungi</taxon>
        <taxon>Dikarya</taxon>
        <taxon>Basidiomycota</taxon>
        <taxon>Agaricomycotina</taxon>
        <taxon>Agaricomycetes</taxon>
        <taxon>Cantharellales</taxon>
        <taxon>Hydnaceae</taxon>
        <taxon>Hydnum</taxon>
    </lineage>
</organism>
<protein>
    <submittedName>
        <fullName evidence="2">Uncharacterized protein</fullName>
    </submittedName>
</protein>